<dbReference type="Pfam" id="PF02470">
    <property type="entry name" value="MlaD"/>
    <property type="match status" value="1"/>
</dbReference>
<gene>
    <name evidence="4" type="ORF">GCM10023220_06790</name>
</gene>
<dbReference type="PANTHER" id="PTHR33371">
    <property type="entry name" value="INTERMEMBRANE PHOSPHOLIPID TRANSPORT SYSTEM BINDING PROTEIN MLAD-RELATED"/>
    <property type="match status" value="1"/>
</dbReference>
<proteinExistence type="predicted"/>
<dbReference type="Proteomes" id="UP001501265">
    <property type="component" value="Unassembled WGS sequence"/>
</dbReference>
<dbReference type="InterPro" id="IPR005693">
    <property type="entry name" value="Mce"/>
</dbReference>
<dbReference type="RefSeq" id="WP_345617328.1">
    <property type="nucleotide sequence ID" value="NZ_BAABIG010000007.1"/>
</dbReference>
<comment type="caution">
    <text evidence="4">The sequence shown here is derived from an EMBL/GenBank/DDBJ whole genome shotgun (WGS) entry which is preliminary data.</text>
</comment>
<dbReference type="NCBIfam" id="TIGR00996">
    <property type="entry name" value="Mtu_fam_mce"/>
    <property type="match status" value="1"/>
</dbReference>
<name>A0ABP9AT20_9ACTN</name>
<protein>
    <submittedName>
        <fullName evidence="4">MCE family protein</fullName>
    </submittedName>
</protein>
<feature type="domain" description="Mammalian cell entry C-terminal" evidence="3">
    <location>
        <begin position="125"/>
        <end position="344"/>
    </location>
</feature>
<reference evidence="5" key="1">
    <citation type="journal article" date="2019" name="Int. J. Syst. Evol. Microbiol.">
        <title>The Global Catalogue of Microorganisms (GCM) 10K type strain sequencing project: providing services to taxonomists for standard genome sequencing and annotation.</title>
        <authorList>
            <consortium name="The Broad Institute Genomics Platform"/>
            <consortium name="The Broad Institute Genome Sequencing Center for Infectious Disease"/>
            <person name="Wu L."/>
            <person name="Ma J."/>
        </authorList>
    </citation>
    <scope>NUCLEOTIDE SEQUENCE [LARGE SCALE GENOMIC DNA]</scope>
    <source>
        <strain evidence="5">JCM 18081</strain>
    </source>
</reference>
<dbReference type="InterPro" id="IPR052336">
    <property type="entry name" value="MlaD_Phospholipid_Transporter"/>
</dbReference>
<feature type="domain" description="Mce/MlaD" evidence="2">
    <location>
        <begin position="42"/>
        <end position="118"/>
    </location>
</feature>
<dbReference type="InterPro" id="IPR024516">
    <property type="entry name" value="Mce_C"/>
</dbReference>
<evidence type="ECO:0000256" key="1">
    <source>
        <dbReference type="SAM" id="Phobius"/>
    </source>
</evidence>
<dbReference type="Pfam" id="PF11887">
    <property type="entry name" value="Mce4_CUP1"/>
    <property type="match status" value="1"/>
</dbReference>
<sequence length="417" mass="43915">MSGARSATLRRRLAGVVFLVVPALLVWLSIAVYDKKFTDSDPVVVETGSVGNEMHLGAEVKLRGVVVGEVREIDATEDGARLTLALEPGALAGIPDDVRAQMLPTTLFGERFVALVPPASSARPALAAGAVIPQDRSASAVELQQVLDNVLPMLTAVQPQKLSATLSAVSQALEGRGRRLGETLSLLDSHLKKFNPQLPTLNRDLKELVKVSHVYADAAPDILTALTDFTTTSSTLAEKESELAGTFGATTRTAEDVTAFLRQNKDNIIRLGAASRPTLELLSEYSSSFPCTLRTLTDFVPAMDQALGKGTDRPGLRVDVTTVPSRGAYRPGADSPSYEAGGGPRCYPVPYLGVAAKPAVQVPAAAGQELGPANSPQENDLVNELLAPATGKAPADLPEWSSLLAGPALRGTEVTLR</sequence>
<evidence type="ECO:0000259" key="3">
    <source>
        <dbReference type="Pfam" id="PF11887"/>
    </source>
</evidence>
<dbReference type="PANTHER" id="PTHR33371:SF19">
    <property type="entry name" value="MCE-FAMILY PROTEIN MCE4A"/>
    <property type="match status" value="1"/>
</dbReference>
<dbReference type="EMBL" id="BAABIG010000007">
    <property type="protein sequence ID" value="GAA4785656.1"/>
    <property type="molecule type" value="Genomic_DNA"/>
</dbReference>
<organism evidence="4 5">
    <name type="scientific">Streptomyces ziwulingensis</name>
    <dbReference type="NCBI Taxonomy" id="1045501"/>
    <lineage>
        <taxon>Bacteria</taxon>
        <taxon>Bacillati</taxon>
        <taxon>Actinomycetota</taxon>
        <taxon>Actinomycetes</taxon>
        <taxon>Kitasatosporales</taxon>
        <taxon>Streptomycetaceae</taxon>
        <taxon>Streptomyces</taxon>
    </lineage>
</organism>
<evidence type="ECO:0000313" key="5">
    <source>
        <dbReference type="Proteomes" id="UP001501265"/>
    </source>
</evidence>
<keyword evidence="1" id="KW-1133">Transmembrane helix</keyword>
<dbReference type="InterPro" id="IPR003399">
    <property type="entry name" value="Mce/MlaD"/>
</dbReference>
<keyword evidence="1" id="KW-0812">Transmembrane</keyword>
<evidence type="ECO:0000259" key="2">
    <source>
        <dbReference type="Pfam" id="PF02470"/>
    </source>
</evidence>
<evidence type="ECO:0000313" key="4">
    <source>
        <dbReference type="EMBL" id="GAA4785656.1"/>
    </source>
</evidence>
<keyword evidence="1" id="KW-0472">Membrane</keyword>
<accession>A0ABP9AT20</accession>
<keyword evidence="5" id="KW-1185">Reference proteome</keyword>
<feature type="transmembrane region" description="Helical" evidence="1">
    <location>
        <begin position="12"/>
        <end position="33"/>
    </location>
</feature>